<keyword evidence="6" id="KW-1185">Reference proteome</keyword>
<feature type="compositionally biased region" description="Basic residues" evidence="1">
    <location>
        <begin position="193"/>
        <end position="202"/>
    </location>
</feature>
<feature type="domain" description="Alpha/beta-hydrolase catalytic" evidence="3">
    <location>
        <begin position="389"/>
        <end position="684"/>
    </location>
</feature>
<comment type="caution">
    <text evidence="5">The sequence shown here is derived from an EMBL/GenBank/DDBJ whole genome shotgun (WGS) entry which is preliminary data.</text>
</comment>
<feature type="domain" description="Alpha/beta-hydrolase N-terminal" evidence="4">
    <location>
        <begin position="203"/>
        <end position="371"/>
    </location>
</feature>
<feature type="transmembrane region" description="Helical" evidence="2">
    <location>
        <begin position="65"/>
        <end position="84"/>
    </location>
</feature>
<evidence type="ECO:0000313" key="6">
    <source>
        <dbReference type="Proteomes" id="UP000278422"/>
    </source>
</evidence>
<evidence type="ECO:0000259" key="4">
    <source>
        <dbReference type="Pfam" id="PF15420"/>
    </source>
</evidence>
<proteinExistence type="predicted"/>
<keyword evidence="2" id="KW-1133">Transmembrane helix</keyword>
<feature type="compositionally biased region" description="Low complexity" evidence="1">
    <location>
        <begin position="18"/>
        <end position="45"/>
    </location>
</feature>
<reference evidence="5 6" key="1">
    <citation type="submission" date="2018-01" db="EMBL/GenBank/DDBJ databases">
        <title>Twenty Corynebacterium bovis Genomes.</title>
        <authorList>
            <person name="Gulvik C.A."/>
        </authorList>
    </citation>
    <scope>NUCLEOTIDE SEQUENCE [LARGE SCALE GENOMIC DNA]</scope>
    <source>
        <strain evidence="5 6">16-2004</strain>
    </source>
</reference>
<dbReference type="InterPro" id="IPR027787">
    <property type="entry name" value="Alpha/beta-hydrolase_catalytic"/>
</dbReference>
<feature type="region of interest" description="Disordered" evidence="1">
    <location>
        <begin position="156"/>
        <end position="202"/>
    </location>
</feature>
<dbReference type="Pfam" id="PF10081">
    <property type="entry name" value="Abhydrolase_9"/>
    <property type="match status" value="1"/>
</dbReference>
<feature type="region of interest" description="Disordered" evidence="1">
    <location>
        <begin position="1"/>
        <end position="46"/>
    </location>
</feature>
<evidence type="ECO:0000313" key="5">
    <source>
        <dbReference type="EMBL" id="RRQ05341.1"/>
    </source>
</evidence>
<sequence length="706" mass="75929">MDDRTPVGAGRGAGADGTAGAAAPAAGRGSARGTTRGSARGTARPVRGRRGVVDRLESTWERFRLDPWGLILGGLGFALALTPSLLPRDWLFQGVACGLTAATWYGVGVLLHVQWDLWLGRIVLGAVSPWLADTRGAADRWIGSFLTTPVSDSGRVGAAAATGGSGGSAGERAGGSAGERAGGSPGDAAGGRSGRRRPGLPRRPHLSRRWRMWAEGALGGVIVVALLVWVLYAVRWQRELAGIMGARAYTPAQFLLVLPVGLVIWAVLVGVGRLFIWLGSKAADAVPGTAKHTSTRLLVSWGTAAVLAVLVVDQVIPGTVVRVSERVFSVRNDEVRPDLVRPHVTERSGGPGSPNEWTGLGAYGTRFTALGLYRDELEELTGRPAKEPIRVYAGLDDGDDDTERADSVVRELVRTHAADRKALMVVPTTGTGWVNPTAAQAFELMHDGDTAIAAAQYSYLPSAVQFLSDKEEIREAGRALVTAVVDWWHTLPADHRPRIYVYGESLGTTAGEGAFSGLRDIASSVDGVLWMGPPNFNQLHSELVERRDPGSPEVQPEYSGGLTVRFAQNRDVIDRWLRRRSDPSILPWSGARVLYVQHPSDPVVWWSPSLLVERPDWLREPAGFDRSPSMRWMPFVTFWQVSLDLPMAANVPNGHGHNYGSTVIDGLAAIDRDDAVSVDDLDRLRDELDRAMATQGPEKELGVDNG</sequence>
<gene>
    <name evidence="5" type="ORF">CXF42_02035</name>
</gene>
<organism evidence="5 6">
    <name type="scientific">Corynebacterium bovis</name>
    <dbReference type="NCBI Taxonomy" id="36808"/>
    <lineage>
        <taxon>Bacteria</taxon>
        <taxon>Bacillati</taxon>
        <taxon>Actinomycetota</taxon>
        <taxon>Actinomycetes</taxon>
        <taxon>Mycobacteriales</taxon>
        <taxon>Corynebacteriaceae</taxon>
        <taxon>Corynebacterium</taxon>
    </lineage>
</organism>
<protein>
    <recommendedName>
        <fullName evidence="7">Alpha/beta-hydrolase catalytic domain-containing protein</fullName>
    </recommendedName>
</protein>
<accession>A0A3R8QIY3</accession>
<dbReference type="Pfam" id="PF15420">
    <property type="entry name" value="Abhydrolase_9_N"/>
    <property type="match status" value="2"/>
</dbReference>
<feature type="transmembrane region" description="Helical" evidence="2">
    <location>
        <begin position="254"/>
        <end position="276"/>
    </location>
</feature>
<feature type="transmembrane region" description="Helical" evidence="2">
    <location>
        <begin position="297"/>
        <end position="316"/>
    </location>
</feature>
<feature type="compositionally biased region" description="Gly residues" evidence="1">
    <location>
        <begin position="163"/>
        <end position="192"/>
    </location>
</feature>
<feature type="domain" description="Alpha/beta-hydrolase N-terminal" evidence="4">
    <location>
        <begin position="81"/>
        <end position="131"/>
    </location>
</feature>
<evidence type="ECO:0000256" key="2">
    <source>
        <dbReference type="SAM" id="Phobius"/>
    </source>
</evidence>
<name>A0A3R8QIY3_9CORY</name>
<dbReference type="EMBL" id="PQNQ01000003">
    <property type="protein sequence ID" value="RRQ05341.1"/>
    <property type="molecule type" value="Genomic_DNA"/>
</dbReference>
<evidence type="ECO:0000259" key="3">
    <source>
        <dbReference type="Pfam" id="PF10081"/>
    </source>
</evidence>
<dbReference type="RefSeq" id="WP_125186913.1">
    <property type="nucleotide sequence ID" value="NZ_JBHYBM010000048.1"/>
</dbReference>
<keyword evidence="2" id="KW-0472">Membrane</keyword>
<dbReference type="Proteomes" id="UP000278422">
    <property type="component" value="Unassembled WGS sequence"/>
</dbReference>
<feature type="transmembrane region" description="Helical" evidence="2">
    <location>
        <begin position="90"/>
        <end position="111"/>
    </location>
</feature>
<keyword evidence="2" id="KW-0812">Transmembrane</keyword>
<dbReference type="AlphaFoldDB" id="A0A3R8QIY3"/>
<evidence type="ECO:0008006" key="7">
    <source>
        <dbReference type="Google" id="ProtNLM"/>
    </source>
</evidence>
<evidence type="ECO:0000256" key="1">
    <source>
        <dbReference type="SAM" id="MobiDB-lite"/>
    </source>
</evidence>
<dbReference type="InterPro" id="IPR027788">
    <property type="entry name" value="Alpha/beta-hydrolase_N_dom"/>
</dbReference>
<feature type="transmembrane region" description="Helical" evidence="2">
    <location>
        <begin position="212"/>
        <end position="234"/>
    </location>
</feature>